<dbReference type="Pfam" id="PF00849">
    <property type="entry name" value="PseudoU_synth_2"/>
    <property type="match status" value="1"/>
</dbReference>
<evidence type="ECO:0000313" key="4">
    <source>
        <dbReference type="Proteomes" id="UP000190423"/>
    </source>
</evidence>
<dbReference type="GO" id="GO:0003723">
    <property type="term" value="F:RNA binding"/>
    <property type="evidence" value="ECO:0007669"/>
    <property type="project" value="InterPro"/>
</dbReference>
<dbReference type="PROSITE" id="PS01129">
    <property type="entry name" value="PSI_RLU"/>
    <property type="match status" value="1"/>
</dbReference>
<dbReference type="STRING" id="261392.SAMN02745149_00796"/>
<feature type="domain" description="Pseudouridine synthase RsuA/RluA-like" evidence="2">
    <location>
        <begin position="16"/>
        <end position="204"/>
    </location>
</feature>
<dbReference type="SUPFAM" id="SSF55120">
    <property type="entry name" value="Pseudouridine synthase"/>
    <property type="match status" value="1"/>
</dbReference>
<dbReference type="RefSeq" id="WP_078932715.1">
    <property type="nucleotide sequence ID" value="NZ_FUWG01000005.1"/>
</dbReference>
<dbReference type="GO" id="GO:0000455">
    <property type="term" value="P:enzyme-directed rRNA pseudouridine synthesis"/>
    <property type="evidence" value="ECO:0007669"/>
    <property type="project" value="TreeGrafter"/>
</dbReference>
<dbReference type="OrthoDB" id="128480at2"/>
<protein>
    <submittedName>
        <fullName evidence="3">23S rRNA pseudouridine1911/1915/1917 synthase</fullName>
    </submittedName>
</protein>
<dbReference type="InterPro" id="IPR006224">
    <property type="entry name" value="PsdUridine_synth_RluA-like_CS"/>
</dbReference>
<proteinExistence type="inferred from homology"/>
<dbReference type="InterPro" id="IPR020103">
    <property type="entry name" value="PsdUridine_synth_cat_dom_sf"/>
</dbReference>
<dbReference type="CDD" id="cd02869">
    <property type="entry name" value="PseudoU_synth_RluA_like"/>
    <property type="match status" value="1"/>
</dbReference>
<dbReference type="GO" id="GO:0140098">
    <property type="term" value="F:catalytic activity, acting on RNA"/>
    <property type="evidence" value="ECO:0007669"/>
    <property type="project" value="UniProtKB-ARBA"/>
</dbReference>
<accession>A0A1T4JUB4</accession>
<organism evidence="3 4">
    <name type="scientific">Treponema porcinum</name>
    <dbReference type="NCBI Taxonomy" id="261392"/>
    <lineage>
        <taxon>Bacteria</taxon>
        <taxon>Pseudomonadati</taxon>
        <taxon>Spirochaetota</taxon>
        <taxon>Spirochaetia</taxon>
        <taxon>Spirochaetales</taxon>
        <taxon>Treponemataceae</taxon>
        <taxon>Treponema</taxon>
    </lineage>
</organism>
<evidence type="ECO:0000256" key="1">
    <source>
        <dbReference type="ARBA" id="ARBA00010876"/>
    </source>
</evidence>
<dbReference type="Proteomes" id="UP000190423">
    <property type="component" value="Unassembled WGS sequence"/>
</dbReference>
<dbReference type="InterPro" id="IPR006145">
    <property type="entry name" value="PsdUridine_synth_RsuA/RluA"/>
</dbReference>
<reference evidence="3 4" key="1">
    <citation type="submission" date="2017-02" db="EMBL/GenBank/DDBJ databases">
        <authorList>
            <person name="Peterson S.W."/>
        </authorList>
    </citation>
    <scope>NUCLEOTIDE SEQUENCE [LARGE SCALE GENOMIC DNA]</scope>
    <source>
        <strain evidence="3 4">ATCC BAA-908</strain>
    </source>
</reference>
<sequence>MQQIEIVHPPKDNEPFLVINKPAGLPSAPLSPDDKKNAFSQSATQFPQLLEVRSRKEIEHGLLHRLDTQTSGLLLIAATQECYAFLQEQQKNNLFQKTYTAKCAVLPENPEKLSGFPEKTAGMQAFKTNPHQTITLCSYFRNYATGNKEVRPVTQTSGKAAQKKCRFDKKYETTVTVIKKKDDILTAECSITAGYRHQVRCHLAWLGIPVINDRLYNFRTRTQPECECSADVGTDVDFSGMQFFATGLSFINPATGERIYFSIEV</sequence>
<evidence type="ECO:0000259" key="2">
    <source>
        <dbReference type="Pfam" id="PF00849"/>
    </source>
</evidence>
<gene>
    <name evidence="3" type="ORF">SAMN02745149_00796</name>
</gene>
<dbReference type="InterPro" id="IPR050188">
    <property type="entry name" value="RluA_PseudoU_synthase"/>
</dbReference>
<comment type="similarity">
    <text evidence="1">Belongs to the pseudouridine synthase RluA family.</text>
</comment>
<keyword evidence="4" id="KW-1185">Reference proteome</keyword>
<dbReference type="Gene3D" id="3.30.2350.10">
    <property type="entry name" value="Pseudouridine synthase"/>
    <property type="match status" value="1"/>
</dbReference>
<dbReference type="AlphaFoldDB" id="A0A1T4JUB4"/>
<dbReference type="GeneID" id="78316108"/>
<dbReference type="PANTHER" id="PTHR21600:SF87">
    <property type="entry name" value="RNA PSEUDOURIDYLATE SYNTHASE DOMAIN-CONTAINING PROTEIN 1"/>
    <property type="match status" value="1"/>
</dbReference>
<dbReference type="PANTHER" id="PTHR21600">
    <property type="entry name" value="MITOCHONDRIAL RNA PSEUDOURIDINE SYNTHASE"/>
    <property type="match status" value="1"/>
</dbReference>
<name>A0A1T4JUB4_TREPO</name>
<evidence type="ECO:0000313" key="3">
    <source>
        <dbReference type="EMBL" id="SJZ33724.1"/>
    </source>
</evidence>
<dbReference type="GO" id="GO:0009982">
    <property type="term" value="F:pseudouridine synthase activity"/>
    <property type="evidence" value="ECO:0007669"/>
    <property type="project" value="InterPro"/>
</dbReference>
<dbReference type="EMBL" id="FUWG01000005">
    <property type="protein sequence ID" value="SJZ33724.1"/>
    <property type="molecule type" value="Genomic_DNA"/>
</dbReference>